<gene>
    <name evidence="4" type="ORF">BUFA31_15300</name>
</gene>
<dbReference type="InterPro" id="IPR011109">
    <property type="entry name" value="DNA_bind_recombinase_dom"/>
</dbReference>
<dbReference type="InterPro" id="IPR025827">
    <property type="entry name" value="Zn_ribbon_recom_dom"/>
</dbReference>
<dbReference type="Pfam" id="PF07508">
    <property type="entry name" value="Recombinase"/>
    <property type="match status" value="1"/>
</dbReference>
<accession>A0ABQ1E076</accession>
<protein>
    <submittedName>
        <fullName evidence="4">Serine recombinase</fullName>
    </submittedName>
</protein>
<comment type="caution">
    <text evidence="4">The sequence shown here is derived from an EMBL/GenBank/DDBJ whole genome shotgun (WGS) entry which is preliminary data.</text>
</comment>
<dbReference type="InterPro" id="IPR006119">
    <property type="entry name" value="Resolv_N"/>
</dbReference>
<keyword evidence="1" id="KW-0175">Coiled coil</keyword>
<evidence type="ECO:0000259" key="2">
    <source>
        <dbReference type="PROSITE" id="PS51736"/>
    </source>
</evidence>
<dbReference type="InterPro" id="IPR050639">
    <property type="entry name" value="SSR_resolvase"/>
</dbReference>
<dbReference type="EMBL" id="BLYJ01000017">
    <property type="protein sequence ID" value="GFO88366.1"/>
    <property type="molecule type" value="Genomic_DNA"/>
</dbReference>
<dbReference type="InterPro" id="IPR038109">
    <property type="entry name" value="DNA_bind_recomb_sf"/>
</dbReference>
<dbReference type="Gene3D" id="3.40.50.1390">
    <property type="entry name" value="Resolvase, N-terminal catalytic domain"/>
    <property type="match status" value="1"/>
</dbReference>
<evidence type="ECO:0000313" key="4">
    <source>
        <dbReference type="EMBL" id="GFO88366.1"/>
    </source>
</evidence>
<dbReference type="RefSeq" id="WP_188885714.1">
    <property type="nucleotide sequence ID" value="NZ_BLYJ01000017.1"/>
</dbReference>
<proteinExistence type="predicted"/>
<evidence type="ECO:0000313" key="5">
    <source>
        <dbReference type="Proteomes" id="UP000620147"/>
    </source>
</evidence>
<feature type="domain" description="Recombinase" evidence="3">
    <location>
        <begin position="164"/>
        <end position="295"/>
    </location>
</feature>
<dbReference type="InterPro" id="IPR036162">
    <property type="entry name" value="Resolvase-like_N_sf"/>
</dbReference>
<evidence type="ECO:0000259" key="3">
    <source>
        <dbReference type="PROSITE" id="PS51737"/>
    </source>
</evidence>
<keyword evidence="5" id="KW-1185">Reference proteome</keyword>
<dbReference type="PROSITE" id="PS51736">
    <property type="entry name" value="RECOMBINASES_3"/>
    <property type="match status" value="1"/>
</dbReference>
<dbReference type="PANTHER" id="PTHR30461">
    <property type="entry name" value="DNA-INVERTASE FROM LAMBDOID PROPHAGE"/>
    <property type="match status" value="1"/>
</dbReference>
<evidence type="ECO:0000256" key="1">
    <source>
        <dbReference type="SAM" id="Coils"/>
    </source>
</evidence>
<dbReference type="Gene3D" id="3.90.1750.20">
    <property type="entry name" value="Putative Large Serine Recombinase, Chain B, Domain 2"/>
    <property type="match status" value="1"/>
</dbReference>
<organism evidence="4 5">
    <name type="scientific">Butyricicoccus faecihominis</name>
    <dbReference type="NCBI Taxonomy" id="1712515"/>
    <lineage>
        <taxon>Bacteria</taxon>
        <taxon>Bacillati</taxon>
        <taxon>Bacillota</taxon>
        <taxon>Clostridia</taxon>
        <taxon>Eubacteriales</taxon>
        <taxon>Butyricicoccaceae</taxon>
        <taxon>Butyricicoccus</taxon>
    </lineage>
</organism>
<feature type="domain" description="Resolvase/invertase-type recombinase catalytic" evidence="2">
    <location>
        <begin position="4"/>
        <end position="156"/>
    </location>
</feature>
<reference evidence="4 5" key="1">
    <citation type="submission" date="2020-06" db="EMBL/GenBank/DDBJ databases">
        <title>Characterization of fructooligosaccharide metabolism and fructooligosaccharide-degrading enzymes in human commensal butyrate producers.</title>
        <authorList>
            <person name="Tanno H."/>
            <person name="Fujii T."/>
            <person name="Hirano K."/>
            <person name="Maeno S."/>
            <person name="Tonozuka T."/>
            <person name="Sakamoto M."/>
            <person name="Ohkuma M."/>
            <person name="Tochio T."/>
            <person name="Endo A."/>
        </authorList>
    </citation>
    <scope>NUCLEOTIDE SEQUENCE [LARGE SCALE GENOMIC DNA]</scope>
    <source>
        <strain evidence="4 5">JCM 31056</strain>
    </source>
</reference>
<dbReference type="SMART" id="SM00857">
    <property type="entry name" value="Resolvase"/>
    <property type="match status" value="1"/>
</dbReference>
<dbReference type="Proteomes" id="UP000620147">
    <property type="component" value="Unassembled WGS sequence"/>
</dbReference>
<dbReference type="PROSITE" id="PS51737">
    <property type="entry name" value="RECOMBINASE_DNA_BIND"/>
    <property type="match status" value="1"/>
</dbReference>
<dbReference type="Pfam" id="PF00239">
    <property type="entry name" value="Resolvase"/>
    <property type="match status" value="1"/>
</dbReference>
<dbReference type="SUPFAM" id="SSF53041">
    <property type="entry name" value="Resolvase-like"/>
    <property type="match status" value="1"/>
</dbReference>
<dbReference type="PANTHER" id="PTHR30461:SF23">
    <property type="entry name" value="DNA RECOMBINASE-RELATED"/>
    <property type="match status" value="1"/>
</dbReference>
<feature type="coiled-coil region" evidence="1">
    <location>
        <begin position="418"/>
        <end position="445"/>
    </location>
</feature>
<sequence length="514" mass="58317">MSTEYALYLRKSRADLEAEAHGEGDTLARHEHILMELAKSRALPIGAIYREIVSGERIANRPVMQQLLSEVEDGRWKGVLVTETSRLARGDTIDQGIVAQAFKFSGTLIVTPSKTYDPTQEADEEWMEFGLFMSRQEYRMIRRRMTAGMQAAKREGRYISNVPPYGYERYKLDGRGWSLRPIEPQAKVVRMIFDLYLSGLGYCEIEKRLNALHIPAPKSDKWSARTIPGILRNAHYIGCIPAAFRPGKKVVKDGQVKVTRPRVKSCELYKGLHEPIIDRAVWDQVQARLGKNAAVRTPGNRQQSNPLAGLIVCDCCGKRMQRRPQTGTGSQTQIQCTTRGCATVAHNADELERLVLESLRTFLAQIEVGTPAAPDLSAERHALTEIEKQLTDLDARLRRTFELVEDGTYSREIFLSRQAELTAERERLTADHAAIRQKIDQAQHEYDARTGLAPAVRHVLDTYNTDLPAADRNKLLKQVIDRIDYHKRTRTRWTKEQDLSLTLHPVVFSSSSNR</sequence>
<dbReference type="CDD" id="cd00338">
    <property type="entry name" value="Ser_Recombinase"/>
    <property type="match status" value="1"/>
</dbReference>
<name>A0ABQ1E076_9FIRM</name>
<dbReference type="Pfam" id="PF13408">
    <property type="entry name" value="Zn_ribbon_recom"/>
    <property type="match status" value="1"/>
</dbReference>